<sequence length="303" mass="31628">MASHKTIITCAVTGAGAYTDKMKAVPVTPIQIADECMSAAAAGAAICHIHVRDLDHGGTSMDLDLYREVVGLLRARGTDLVLNLTTGAGARYIPSVEDPLKPGPGSTLATPEVRVRHVIELRPEICSLDIATMNFGAHSILNTPTHLREMGAAIRAAGVKPELEVFDIGHIDLAKNLIAEGVLEEPPFFQICLGVPGGSPATPEALLALKQFLPKNAIWGGFGVGASSFPMVAQCVLAGGHARVGLEDNLYMSRGVLASGNAQLVERAVHIVAMLGGAIASPSEAREMLGLSGATEVSDVVRF</sequence>
<reference evidence="5 6" key="1">
    <citation type="submission" date="2020-08" db="EMBL/GenBank/DDBJ databases">
        <title>Genomic Encyclopedia of Type Strains, Phase IV (KMG-IV): sequencing the most valuable type-strain genomes for metagenomic binning, comparative biology and taxonomic classification.</title>
        <authorList>
            <person name="Goeker M."/>
        </authorList>
    </citation>
    <scope>NUCLEOTIDE SEQUENCE [LARGE SCALE GENOMIC DNA]</scope>
    <source>
        <strain evidence="5 6">DSM 25079</strain>
    </source>
</reference>
<evidence type="ECO:0000256" key="1">
    <source>
        <dbReference type="ARBA" id="ARBA00001947"/>
    </source>
</evidence>
<dbReference type="Gene3D" id="3.20.20.70">
    <property type="entry name" value="Aldolase class I"/>
    <property type="match status" value="1"/>
</dbReference>
<dbReference type="PANTHER" id="PTHR37418:SF2">
    <property type="entry name" value="3-KETO-5-AMINOHEXANOATE CLEAVAGE ENZYME"/>
    <property type="match status" value="1"/>
</dbReference>
<dbReference type="PANTHER" id="PTHR37418">
    <property type="entry name" value="3-KETO-5-AMINOHEXANOATE CLEAVAGE ENZYME-RELATED"/>
    <property type="match status" value="1"/>
</dbReference>
<gene>
    <name evidence="5" type="ORF">FHS49_000794</name>
</gene>
<dbReference type="GO" id="GO:0043720">
    <property type="term" value="F:3-keto-5-aminohexanoate cleavage activity"/>
    <property type="evidence" value="ECO:0007669"/>
    <property type="project" value="InterPro"/>
</dbReference>
<dbReference type="RefSeq" id="WP_184015420.1">
    <property type="nucleotide sequence ID" value="NZ_JACIJC010000001.1"/>
</dbReference>
<dbReference type="Proteomes" id="UP000549617">
    <property type="component" value="Unassembled WGS sequence"/>
</dbReference>
<accession>A0A7W9AFN2</accession>
<keyword evidence="4" id="KW-0862">Zinc</keyword>
<dbReference type="InterPro" id="IPR008567">
    <property type="entry name" value="BKACE"/>
</dbReference>
<dbReference type="EMBL" id="JACIJC010000001">
    <property type="protein sequence ID" value="MBB5684803.1"/>
    <property type="molecule type" value="Genomic_DNA"/>
</dbReference>
<organism evidence="5 6">
    <name type="scientific">Sphingobium boeckii</name>
    <dbReference type="NCBI Taxonomy" id="1082345"/>
    <lineage>
        <taxon>Bacteria</taxon>
        <taxon>Pseudomonadati</taxon>
        <taxon>Pseudomonadota</taxon>
        <taxon>Alphaproteobacteria</taxon>
        <taxon>Sphingomonadales</taxon>
        <taxon>Sphingomonadaceae</taxon>
        <taxon>Sphingobium</taxon>
    </lineage>
</organism>
<evidence type="ECO:0000313" key="6">
    <source>
        <dbReference type="Proteomes" id="UP000549617"/>
    </source>
</evidence>
<dbReference type="Pfam" id="PF05853">
    <property type="entry name" value="BKACE"/>
    <property type="match status" value="1"/>
</dbReference>
<evidence type="ECO:0000313" key="5">
    <source>
        <dbReference type="EMBL" id="MBB5684803.1"/>
    </source>
</evidence>
<dbReference type="AlphaFoldDB" id="A0A7W9AFN2"/>
<evidence type="ECO:0000256" key="3">
    <source>
        <dbReference type="ARBA" id="ARBA00022723"/>
    </source>
</evidence>
<protein>
    <submittedName>
        <fullName evidence="5">Uncharacterized protein (DUF849 family)</fullName>
    </submittedName>
</protein>
<keyword evidence="2" id="KW-0808">Transferase</keyword>
<keyword evidence="6" id="KW-1185">Reference proteome</keyword>
<evidence type="ECO:0000256" key="4">
    <source>
        <dbReference type="ARBA" id="ARBA00022833"/>
    </source>
</evidence>
<keyword evidence="3" id="KW-0479">Metal-binding</keyword>
<dbReference type="GO" id="GO:0046872">
    <property type="term" value="F:metal ion binding"/>
    <property type="evidence" value="ECO:0007669"/>
    <property type="project" value="UniProtKB-KW"/>
</dbReference>
<name>A0A7W9AFN2_9SPHN</name>
<evidence type="ECO:0000256" key="2">
    <source>
        <dbReference type="ARBA" id="ARBA00022679"/>
    </source>
</evidence>
<comment type="cofactor">
    <cofactor evidence="1">
        <name>Zn(2+)</name>
        <dbReference type="ChEBI" id="CHEBI:29105"/>
    </cofactor>
</comment>
<dbReference type="InterPro" id="IPR013785">
    <property type="entry name" value="Aldolase_TIM"/>
</dbReference>
<proteinExistence type="predicted"/>
<comment type="caution">
    <text evidence="5">The sequence shown here is derived from an EMBL/GenBank/DDBJ whole genome shotgun (WGS) entry which is preliminary data.</text>
</comment>